<evidence type="ECO:0000256" key="1">
    <source>
        <dbReference type="PROSITE-ProRule" id="PRU00103"/>
    </source>
</evidence>
<gene>
    <name evidence="3" type="ORF">HK097_003408</name>
</gene>
<feature type="compositionally biased region" description="Gly residues" evidence="2">
    <location>
        <begin position="601"/>
        <end position="621"/>
    </location>
</feature>
<dbReference type="PANTHER" id="PTHR12984">
    <property type="entry name" value="SCY1-RELATED S/T PROTEIN KINASE-LIKE"/>
    <property type="match status" value="1"/>
</dbReference>
<evidence type="ECO:0000256" key="2">
    <source>
        <dbReference type="SAM" id="MobiDB-lite"/>
    </source>
</evidence>
<dbReference type="InterPro" id="IPR021133">
    <property type="entry name" value="HEAT_type_2"/>
</dbReference>
<sequence length="683" mass="72749">MAACSRIRASMHRQKSGVDLGLVYGDSWAFGCLIHEIFNGAFSRPEDLGARGNIPQELKIYKPLMNPNPKGRMDLNTFLQQNFGPGGYFENDFVSVNLFLEQIAIKDSHEKDQFLRKIDTALDTFPIEFSKYKILPELIKALEFGGAGAKALNPILKLGSKLTQEEFDLLIVPIIVKLFASPDRSIRISLCENMGHFITHLSNKTVTEKIFPNLATGFHDISAVIREQTLKSVSLIIPKLSEKIINNDLLRFLAKLQQDEEPGIRTNTTICLGKISKNLNEATRKRVLIPAFLRSLVDPFPPSRNAGLLAISATADYYDPPDIAQKLIPSISPLTLDGEKMIRTQAFKNIESLLKKLETAAAALPDTAIPPPAAAAPRVPGSMPTPPPQSQSSNSEGWAGWAISAVSDKVTNSLMNAAIGGTIGVTGVTPPPRTPVSPPVADAGLKDMSSRSGTSIVTATSVAGGTGTTAGGWDTMNNEGWDEEIPFDDSLWGNAQKETPKAKPILPTKKASSSHGFGQITTTSDATMPRLAGPPKSVASDAPIPRLPPPPGGAAPKPAVNNSGWDDDDWGLGSTTTNTAASILPRKSLSTTSPSPVAAFGTGGGAGGGGGWDDWAGGGNDGWDSVGGAQKVSPMNRPISPTGSLSSLDSRGADREAEKERRRQKMAELREARKASKLGAKKI</sequence>
<dbReference type="Proteomes" id="UP001212841">
    <property type="component" value="Unassembled WGS sequence"/>
</dbReference>
<organism evidence="3 4">
    <name type="scientific">Rhizophlyctis rosea</name>
    <dbReference type="NCBI Taxonomy" id="64517"/>
    <lineage>
        <taxon>Eukaryota</taxon>
        <taxon>Fungi</taxon>
        <taxon>Fungi incertae sedis</taxon>
        <taxon>Chytridiomycota</taxon>
        <taxon>Chytridiomycota incertae sedis</taxon>
        <taxon>Chytridiomycetes</taxon>
        <taxon>Rhizophlyctidales</taxon>
        <taxon>Rhizophlyctidaceae</taxon>
        <taxon>Rhizophlyctis</taxon>
    </lineage>
</organism>
<dbReference type="GO" id="GO:0005737">
    <property type="term" value="C:cytoplasm"/>
    <property type="evidence" value="ECO:0007669"/>
    <property type="project" value="TreeGrafter"/>
</dbReference>
<feature type="repeat" description="HEAT" evidence="1">
    <location>
        <begin position="171"/>
        <end position="209"/>
    </location>
</feature>
<evidence type="ECO:0000313" key="4">
    <source>
        <dbReference type="Proteomes" id="UP001212841"/>
    </source>
</evidence>
<feature type="compositionally biased region" description="Polar residues" evidence="2">
    <location>
        <begin position="510"/>
        <end position="526"/>
    </location>
</feature>
<evidence type="ECO:0000313" key="3">
    <source>
        <dbReference type="EMBL" id="KAJ3056872.1"/>
    </source>
</evidence>
<dbReference type="InterPro" id="IPR051177">
    <property type="entry name" value="CIK-Related_Protein"/>
</dbReference>
<accession>A0AAD5X8I3</accession>
<dbReference type="PANTHER" id="PTHR12984:SF3">
    <property type="entry name" value="N-TERMINAL KINASE-LIKE PROTEIN"/>
    <property type="match status" value="1"/>
</dbReference>
<dbReference type="SUPFAM" id="SSF48371">
    <property type="entry name" value="ARM repeat"/>
    <property type="match status" value="1"/>
</dbReference>
<keyword evidence="4" id="KW-1185">Reference proteome</keyword>
<dbReference type="PROSITE" id="PS50077">
    <property type="entry name" value="HEAT_REPEAT"/>
    <property type="match status" value="1"/>
</dbReference>
<feature type="compositionally biased region" description="Basic and acidic residues" evidence="2">
    <location>
        <begin position="651"/>
        <end position="674"/>
    </location>
</feature>
<dbReference type="GO" id="GO:0006409">
    <property type="term" value="P:tRNA export from nucleus"/>
    <property type="evidence" value="ECO:0007669"/>
    <property type="project" value="TreeGrafter"/>
</dbReference>
<proteinExistence type="predicted"/>
<feature type="region of interest" description="Disordered" evidence="2">
    <location>
        <begin position="491"/>
        <end position="683"/>
    </location>
</feature>
<dbReference type="EMBL" id="JADGJD010000018">
    <property type="protein sequence ID" value="KAJ3056872.1"/>
    <property type="molecule type" value="Genomic_DNA"/>
</dbReference>
<comment type="caution">
    <text evidence="3">The sequence shown here is derived from an EMBL/GenBank/DDBJ whole genome shotgun (WGS) entry which is preliminary data.</text>
</comment>
<name>A0AAD5X8I3_9FUNG</name>
<dbReference type="InterPro" id="IPR016024">
    <property type="entry name" value="ARM-type_fold"/>
</dbReference>
<dbReference type="Gene3D" id="1.25.10.10">
    <property type="entry name" value="Leucine-rich Repeat Variant"/>
    <property type="match status" value="1"/>
</dbReference>
<reference evidence="3" key="1">
    <citation type="submission" date="2020-05" db="EMBL/GenBank/DDBJ databases">
        <title>Phylogenomic resolution of chytrid fungi.</title>
        <authorList>
            <person name="Stajich J.E."/>
            <person name="Amses K."/>
            <person name="Simmons R."/>
            <person name="Seto K."/>
            <person name="Myers J."/>
            <person name="Bonds A."/>
            <person name="Quandt C.A."/>
            <person name="Barry K."/>
            <person name="Liu P."/>
            <person name="Grigoriev I."/>
            <person name="Longcore J.E."/>
            <person name="James T.Y."/>
        </authorList>
    </citation>
    <scope>NUCLEOTIDE SEQUENCE</scope>
    <source>
        <strain evidence="3">JEL0318</strain>
    </source>
</reference>
<protein>
    <submittedName>
        <fullName evidence="3">Uncharacterized protein</fullName>
    </submittedName>
</protein>
<feature type="compositionally biased region" description="Polar residues" evidence="2">
    <location>
        <begin position="639"/>
        <end position="649"/>
    </location>
</feature>
<dbReference type="InterPro" id="IPR011989">
    <property type="entry name" value="ARM-like"/>
</dbReference>
<dbReference type="AlphaFoldDB" id="A0AAD5X8I3"/>
<feature type="region of interest" description="Disordered" evidence="2">
    <location>
        <begin position="368"/>
        <end position="397"/>
    </location>
</feature>